<dbReference type="PANTHER" id="PTHR11473">
    <property type="entry name" value="AROMATIC AMINO ACID HYDROXYLASE"/>
    <property type="match status" value="1"/>
</dbReference>
<evidence type="ECO:0000256" key="9">
    <source>
        <dbReference type="ARBA" id="ARBA00023004"/>
    </source>
</evidence>
<protein>
    <recommendedName>
        <fullName evidence="6">Phenylalanine-4-hydroxylase</fullName>
        <ecNumber evidence="5">1.14.16.1</ecNumber>
    </recommendedName>
    <alternativeName>
        <fullName evidence="12">Phe-4-monooxygenase</fullName>
    </alternativeName>
</protein>
<evidence type="ECO:0000313" key="17">
    <source>
        <dbReference type="Proteomes" id="UP000196138"/>
    </source>
</evidence>
<dbReference type="PROSITE" id="PS00367">
    <property type="entry name" value="BH4_AAA_HYDROXYL_1"/>
    <property type="match status" value="1"/>
</dbReference>
<dbReference type="AlphaFoldDB" id="A0A1Y0ELR5"/>
<dbReference type="PRINTS" id="PR00372">
    <property type="entry name" value="FYWHYDRXLASE"/>
</dbReference>
<dbReference type="Pfam" id="PF00351">
    <property type="entry name" value="Biopterin_H"/>
    <property type="match status" value="1"/>
</dbReference>
<proteinExistence type="inferred from homology"/>
<dbReference type="InterPro" id="IPR036951">
    <property type="entry name" value="ArAA_hydroxylase_sf"/>
</dbReference>
<evidence type="ECO:0000256" key="8">
    <source>
        <dbReference type="ARBA" id="ARBA00023002"/>
    </source>
</evidence>
<accession>A0A1Y0ELR5</accession>
<keyword evidence="11" id="KW-0585">Phenylalanine catabolism</keyword>
<evidence type="ECO:0000256" key="4">
    <source>
        <dbReference type="ARBA" id="ARBA00009712"/>
    </source>
</evidence>
<evidence type="ECO:0000256" key="13">
    <source>
        <dbReference type="PIRSR" id="PIRSR601273-2"/>
    </source>
</evidence>
<evidence type="ECO:0000256" key="5">
    <source>
        <dbReference type="ARBA" id="ARBA00011995"/>
    </source>
</evidence>
<dbReference type="NCBIfam" id="NF008877">
    <property type="entry name" value="PRK11913.1-2"/>
    <property type="match status" value="1"/>
</dbReference>
<sequence>MAAAARPLREAGAAASPAPAKHGLAGNQPPERPDWTIAQDWARYSAADHAIWQTLFERQSRLLPGRACAAFVQGMRELPIRHDQIPDFERLSEVLMRRTGWQVVAVPGLVPDAVFFEHLANRRFPAGQFIRRADQLDYLEEPDVFHDVFGHVPMLMNPLMADYIQAYGRGGLHAQRLGVLDQLARVYWYTVEFGLVREDGALRIYGAGIVSSATETRFALDDASPHRIAFDLSRVMRTRYRIDDFQESYFVLDSLDALLELARIDFAPHYAEAAAAGELEPGALTPGDTVLQAGTGAYHRARRGG</sequence>
<dbReference type="InterPro" id="IPR001273">
    <property type="entry name" value="ArAA_hydroxylase"/>
</dbReference>
<feature type="domain" description="Biopterin-dependent aromatic amino acid hydroxylase family profile" evidence="15">
    <location>
        <begin position="1"/>
        <end position="305"/>
    </location>
</feature>
<dbReference type="KEGG" id="cser:CCO03_05655"/>
<evidence type="ECO:0000256" key="6">
    <source>
        <dbReference type="ARBA" id="ARBA00020276"/>
    </source>
</evidence>
<feature type="binding site" evidence="13">
    <location>
        <position position="146"/>
    </location>
    <ligand>
        <name>Fe cation</name>
        <dbReference type="ChEBI" id="CHEBI:24875"/>
    </ligand>
</feature>
<evidence type="ECO:0000259" key="15">
    <source>
        <dbReference type="PROSITE" id="PS51410"/>
    </source>
</evidence>
<dbReference type="RefSeq" id="WP_087278384.1">
    <property type="nucleotide sequence ID" value="NZ_CP021455.1"/>
</dbReference>
<name>A0A1Y0ELR5_9BURK</name>
<dbReference type="Gene3D" id="1.10.800.10">
    <property type="entry name" value="Aromatic amino acid hydroxylase"/>
    <property type="match status" value="1"/>
</dbReference>
<keyword evidence="10 16" id="KW-0503">Monooxygenase</keyword>
<dbReference type="InterPro" id="IPR036329">
    <property type="entry name" value="Aro-AA_hydroxylase_C_sf"/>
</dbReference>
<keyword evidence="8" id="KW-0560">Oxidoreductase</keyword>
<comment type="catalytic activity">
    <reaction evidence="1">
        <text>(6R)-L-erythro-5,6,7,8-tetrahydrobiopterin + L-phenylalanine + O2 = (4aS,6R)-4a-hydroxy-L-erythro-5,6,7,8-tetrahydrobiopterin + L-tyrosine</text>
        <dbReference type="Rhea" id="RHEA:20273"/>
        <dbReference type="ChEBI" id="CHEBI:15379"/>
        <dbReference type="ChEBI" id="CHEBI:15642"/>
        <dbReference type="ChEBI" id="CHEBI:58095"/>
        <dbReference type="ChEBI" id="CHEBI:58315"/>
        <dbReference type="ChEBI" id="CHEBI:59560"/>
        <dbReference type="EC" id="1.14.16.1"/>
    </reaction>
</comment>
<evidence type="ECO:0000256" key="2">
    <source>
        <dbReference type="ARBA" id="ARBA00001954"/>
    </source>
</evidence>
<dbReference type="InterPro" id="IPR018301">
    <property type="entry name" value="ArAA_hydroxylase_Fe/CU_BS"/>
</dbReference>
<dbReference type="InterPro" id="IPR005960">
    <property type="entry name" value="Phe-4-hydroxylase_mono"/>
</dbReference>
<comment type="pathway">
    <text evidence="3">Amino-acid degradation; L-phenylalanine degradation; acetoacetate and fumarate from L-phenylalanine: step 1/6.</text>
</comment>
<evidence type="ECO:0000256" key="10">
    <source>
        <dbReference type="ARBA" id="ARBA00023033"/>
    </source>
</evidence>
<dbReference type="GO" id="GO:0006559">
    <property type="term" value="P:L-phenylalanine catabolic process"/>
    <property type="evidence" value="ECO:0007669"/>
    <property type="project" value="UniProtKB-UniPathway"/>
</dbReference>
<gene>
    <name evidence="16" type="ORF">CCO03_05655</name>
</gene>
<dbReference type="Proteomes" id="UP000196138">
    <property type="component" value="Chromosome"/>
</dbReference>
<comment type="similarity">
    <text evidence="4">Belongs to the biopterin-dependent aromatic amino acid hydroxylase family.</text>
</comment>
<evidence type="ECO:0000256" key="12">
    <source>
        <dbReference type="ARBA" id="ARBA00029922"/>
    </source>
</evidence>
<dbReference type="InterPro" id="IPR019774">
    <property type="entry name" value="Aromatic-AA_hydroxylase_C"/>
</dbReference>
<dbReference type="CDD" id="cd03348">
    <property type="entry name" value="pro_PheOH"/>
    <property type="match status" value="1"/>
</dbReference>
<evidence type="ECO:0000256" key="14">
    <source>
        <dbReference type="SAM" id="MobiDB-lite"/>
    </source>
</evidence>
<dbReference type="PROSITE" id="PS51410">
    <property type="entry name" value="BH4_AAA_HYDROXYL_2"/>
    <property type="match status" value="1"/>
</dbReference>
<reference evidence="16 17" key="1">
    <citation type="submission" date="2017-05" db="EMBL/GenBank/DDBJ databases">
        <authorList>
            <person name="Song R."/>
            <person name="Chenine A.L."/>
            <person name="Ruprecht R.M."/>
        </authorList>
    </citation>
    <scope>NUCLEOTIDE SEQUENCE [LARGE SCALE GENOMIC DNA]</scope>
    <source>
        <strain evidence="16 17">DSM 26136</strain>
    </source>
</reference>
<feature type="compositionally biased region" description="Low complexity" evidence="14">
    <location>
        <begin position="1"/>
        <end position="20"/>
    </location>
</feature>
<keyword evidence="9 13" id="KW-0408">Iron</keyword>
<dbReference type="EC" id="1.14.16.1" evidence="5"/>
<dbReference type="GO" id="GO:0005506">
    <property type="term" value="F:iron ion binding"/>
    <property type="evidence" value="ECO:0007669"/>
    <property type="project" value="InterPro"/>
</dbReference>
<dbReference type="SUPFAM" id="SSF56534">
    <property type="entry name" value="Aromatic aminoacid monoxygenases, catalytic and oligomerization domains"/>
    <property type="match status" value="1"/>
</dbReference>
<keyword evidence="7 13" id="KW-0479">Metal-binding</keyword>
<comment type="cofactor">
    <cofactor evidence="2 13">
        <name>Fe(2+)</name>
        <dbReference type="ChEBI" id="CHEBI:29033"/>
    </cofactor>
</comment>
<evidence type="ECO:0000313" key="16">
    <source>
        <dbReference type="EMBL" id="ARU04232.1"/>
    </source>
</evidence>
<dbReference type="GO" id="GO:0004505">
    <property type="term" value="F:phenylalanine 4-monooxygenase activity"/>
    <property type="evidence" value="ECO:0007669"/>
    <property type="project" value="UniProtKB-EC"/>
</dbReference>
<dbReference type="NCBIfam" id="TIGR01267">
    <property type="entry name" value="Phe4hydrox_mono"/>
    <property type="match status" value="1"/>
</dbReference>
<organism evidence="16 17">
    <name type="scientific">Comamonas serinivorans</name>
    <dbReference type="NCBI Taxonomy" id="1082851"/>
    <lineage>
        <taxon>Bacteria</taxon>
        <taxon>Pseudomonadati</taxon>
        <taxon>Pseudomonadota</taxon>
        <taxon>Betaproteobacteria</taxon>
        <taxon>Burkholderiales</taxon>
        <taxon>Comamonadaceae</taxon>
        <taxon>Comamonas</taxon>
    </lineage>
</organism>
<dbReference type="PANTHER" id="PTHR11473:SF24">
    <property type="entry name" value="PHENYLALANINE-4-HYDROXYLASE"/>
    <property type="match status" value="1"/>
</dbReference>
<dbReference type="UniPathway" id="UPA00139">
    <property type="reaction ID" value="UER00337"/>
</dbReference>
<evidence type="ECO:0000256" key="7">
    <source>
        <dbReference type="ARBA" id="ARBA00022723"/>
    </source>
</evidence>
<evidence type="ECO:0000256" key="3">
    <source>
        <dbReference type="ARBA" id="ARBA00005088"/>
    </source>
</evidence>
<dbReference type="OrthoDB" id="9780502at2"/>
<dbReference type="EMBL" id="CP021455">
    <property type="protein sequence ID" value="ARU04232.1"/>
    <property type="molecule type" value="Genomic_DNA"/>
</dbReference>
<feature type="region of interest" description="Disordered" evidence="14">
    <location>
        <begin position="1"/>
        <end position="32"/>
    </location>
</feature>
<evidence type="ECO:0000256" key="1">
    <source>
        <dbReference type="ARBA" id="ARBA00001060"/>
    </source>
</evidence>
<feature type="binding site" evidence="13">
    <location>
        <position position="192"/>
    </location>
    <ligand>
        <name>Fe cation</name>
        <dbReference type="ChEBI" id="CHEBI:24875"/>
    </ligand>
</feature>
<evidence type="ECO:0000256" key="11">
    <source>
        <dbReference type="ARBA" id="ARBA00023232"/>
    </source>
</evidence>
<feature type="binding site" evidence="13">
    <location>
        <position position="151"/>
    </location>
    <ligand>
        <name>Fe cation</name>
        <dbReference type="ChEBI" id="CHEBI:24875"/>
    </ligand>
</feature>
<keyword evidence="17" id="KW-1185">Reference proteome</keyword>